<dbReference type="Proteomes" id="UP000648663">
    <property type="component" value="Unassembled WGS sequence"/>
</dbReference>
<protein>
    <recommendedName>
        <fullName evidence="5">Transmembrane protein</fullName>
    </recommendedName>
</protein>
<evidence type="ECO:0000256" key="1">
    <source>
        <dbReference type="SAM" id="Phobius"/>
    </source>
</evidence>
<reference evidence="4" key="1">
    <citation type="journal article" date="2019" name="Int. J. Syst. Evol. Microbiol.">
        <title>The Global Catalogue of Microorganisms (GCM) 10K type strain sequencing project: providing services to taxonomists for standard genome sequencing and annotation.</title>
        <authorList>
            <consortium name="The Broad Institute Genomics Platform"/>
            <consortium name="The Broad Institute Genome Sequencing Center for Infectious Disease"/>
            <person name="Wu L."/>
            <person name="Ma J."/>
        </authorList>
    </citation>
    <scope>NUCLEOTIDE SEQUENCE [LARGE SCALE GENOMIC DNA]</scope>
    <source>
        <strain evidence="4">CGMCC 4.5581</strain>
    </source>
</reference>
<feature type="chain" id="PRO_5045517953" description="Transmembrane protein" evidence="2">
    <location>
        <begin position="21"/>
        <end position="297"/>
    </location>
</feature>
<evidence type="ECO:0000313" key="4">
    <source>
        <dbReference type="Proteomes" id="UP000648663"/>
    </source>
</evidence>
<feature type="transmembrane region" description="Helical" evidence="1">
    <location>
        <begin position="270"/>
        <end position="288"/>
    </location>
</feature>
<evidence type="ECO:0000313" key="3">
    <source>
        <dbReference type="EMBL" id="GGL76516.1"/>
    </source>
</evidence>
<evidence type="ECO:0008006" key="5">
    <source>
        <dbReference type="Google" id="ProtNLM"/>
    </source>
</evidence>
<name>A0ABQ2G651_9ACTN</name>
<feature type="signal peptide" evidence="2">
    <location>
        <begin position="1"/>
        <end position="20"/>
    </location>
</feature>
<keyword evidence="1" id="KW-0812">Transmembrane</keyword>
<feature type="transmembrane region" description="Helical" evidence="1">
    <location>
        <begin position="209"/>
        <end position="228"/>
    </location>
</feature>
<keyword evidence="1" id="KW-0472">Membrane</keyword>
<sequence>MHWSIAVLAGLILISAVVLAAVQWDSQRWDDGRDVFLSDRGSGGPPSPVEIRPRFAEDFYNENAFVTLLVVLDDFSPQTGQISAHVSAVVDKALYEKAYPGETPPSKIRLTVAGLYGWRVAEMPLLEESSQQFESSVNSVPIDLEAWGDPRGFPNDSYGSNNFYYIDNGLGRPSVTLLATPRLAAYHLEASVDDLYLSFLLERRQAEKLWIYTILASPVLLLISLMWLSRRQSQDVGTSALEVVVGLLALLPLRQVLVPEDINQLTWLDVILGVEFVLFIAWLAYAILRSGRQVSRG</sequence>
<keyword evidence="1" id="KW-1133">Transmembrane helix</keyword>
<comment type="caution">
    <text evidence="3">The sequence shown here is derived from an EMBL/GenBank/DDBJ whole genome shotgun (WGS) entry which is preliminary data.</text>
</comment>
<accession>A0ABQ2G651</accession>
<keyword evidence="2" id="KW-0732">Signal</keyword>
<gene>
    <name evidence="3" type="ORF">GCM10011589_35780</name>
</gene>
<proteinExistence type="predicted"/>
<organism evidence="3 4">
    <name type="scientific">Modestobacter marinus</name>
    <dbReference type="NCBI Taxonomy" id="477641"/>
    <lineage>
        <taxon>Bacteria</taxon>
        <taxon>Bacillati</taxon>
        <taxon>Actinomycetota</taxon>
        <taxon>Actinomycetes</taxon>
        <taxon>Geodermatophilales</taxon>
        <taxon>Geodermatophilaceae</taxon>
        <taxon>Modestobacter</taxon>
    </lineage>
</organism>
<dbReference type="RefSeq" id="WP_188959638.1">
    <property type="nucleotide sequence ID" value="NZ_BMMI01000006.1"/>
</dbReference>
<evidence type="ECO:0000256" key="2">
    <source>
        <dbReference type="SAM" id="SignalP"/>
    </source>
</evidence>
<dbReference type="EMBL" id="BMMI01000006">
    <property type="protein sequence ID" value="GGL76516.1"/>
    <property type="molecule type" value="Genomic_DNA"/>
</dbReference>
<keyword evidence="4" id="KW-1185">Reference proteome</keyword>